<comment type="caution">
    <text evidence="1">The sequence shown here is derived from an EMBL/GenBank/DDBJ whole genome shotgun (WGS) entry which is preliminary data.</text>
</comment>
<dbReference type="EMBL" id="NHSJ01000077">
    <property type="protein sequence ID" value="PPQ30494.1"/>
    <property type="molecule type" value="Genomic_DNA"/>
</dbReference>
<organism evidence="1 2">
    <name type="scientific">Rhodoblastus sphagnicola</name>
    <dbReference type="NCBI Taxonomy" id="333368"/>
    <lineage>
        <taxon>Bacteria</taxon>
        <taxon>Pseudomonadati</taxon>
        <taxon>Pseudomonadota</taxon>
        <taxon>Alphaproteobacteria</taxon>
        <taxon>Hyphomicrobiales</taxon>
        <taxon>Rhodoblastaceae</taxon>
        <taxon>Rhodoblastus</taxon>
    </lineage>
</organism>
<name>A0A2S6N7B6_9HYPH</name>
<protein>
    <submittedName>
        <fullName evidence="1">Uncharacterized protein</fullName>
    </submittedName>
</protein>
<evidence type="ECO:0000313" key="1">
    <source>
        <dbReference type="EMBL" id="PPQ30494.1"/>
    </source>
</evidence>
<gene>
    <name evidence="1" type="ORF">CCR94_12390</name>
</gene>
<keyword evidence="2" id="KW-1185">Reference proteome</keyword>
<proteinExistence type="predicted"/>
<sequence>MPALPGDLNFFRTLAYDGAMPADVPRPACLSSLDRRRLLVGAAGFAMPALAQTPLKKAEISFEIDEDRLRALFGRRLREGFKRLFPDGEILADAAGAKITLRRPEDFSALAAVLPRLDPAPKSTAEPAQGLKLTKLADKAARIDFGAAALDAQAGLWRDRAKKMLEQALAPRKVAFADKEMRKFVLTVVGMDRAQWGGWIGGRIDLFFPAPFALAPVAAAPGPKTFAPRPFPRGGPDSAVVVEGDKLLGNEDDIFSARVEGKGSEERLVLELTRPGADLFAAKNLPAADKAAYALMFDRAVAARAVLDGPARDGRMRLNIEQGLGAADLAERILAGGSAPMVRQVEARFG</sequence>
<accession>A0A2S6N7B6</accession>
<dbReference type="AlphaFoldDB" id="A0A2S6N7B6"/>
<reference evidence="1 2" key="1">
    <citation type="journal article" date="2018" name="Arch. Microbiol.">
        <title>New insights into the metabolic potential of the phototrophic purple bacterium Rhodopila globiformis DSM 161(T) from its draft genome sequence and evidence for a vanadium-dependent nitrogenase.</title>
        <authorList>
            <person name="Imhoff J.F."/>
            <person name="Rahn T."/>
            <person name="Kunzel S."/>
            <person name="Neulinger S.C."/>
        </authorList>
    </citation>
    <scope>NUCLEOTIDE SEQUENCE [LARGE SCALE GENOMIC DNA]</scope>
    <source>
        <strain evidence="1 2">DSM 16996</strain>
    </source>
</reference>
<evidence type="ECO:0000313" key="2">
    <source>
        <dbReference type="Proteomes" id="UP000239089"/>
    </source>
</evidence>
<dbReference type="Proteomes" id="UP000239089">
    <property type="component" value="Unassembled WGS sequence"/>
</dbReference>